<dbReference type="InterPro" id="IPR051229">
    <property type="entry name" value="ALYREF_mRNA_export"/>
</dbReference>
<proteinExistence type="predicted"/>
<keyword evidence="1" id="KW-0694">RNA-binding</keyword>
<protein>
    <recommendedName>
        <fullName evidence="3">Chromatin target of PRMT1 protein C-terminal domain-containing protein</fullName>
    </recommendedName>
</protein>
<gene>
    <name evidence="4" type="ORF">AXF42_Ash014356</name>
</gene>
<dbReference type="GO" id="GO:0003729">
    <property type="term" value="F:mRNA binding"/>
    <property type="evidence" value="ECO:0007669"/>
    <property type="project" value="TreeGrafter"/>
</dbReference>
<dbReference type="AlphaFoldDB" id="A0A2I0B0Y7"/>
<dbReference type="GO" id="GO:0005634">
    <property type="term" value="C:nucleus"/>
    <property type="evidence" value="ECO:0007669"/>
    <property type="project" value="TreeGrafter"/>
</dbReference>
<keyword evidence="5" id="KW-1185">Reference proteome</keyword>
<dbReference type="PANTHER" id="PTHR19965">
    <property type="entry name" value="RNA AND EXPORT FACTOR BINDING PROTEIN"/>
    <property type="match status" value="1"/>
</dbReference>
<dbReference type="Pfam" id="PF13865">
    <property type="entry name" value="FoP_duplication"/>
    <property type="match status" value="1"/>
</dbReference>
<dbReference type="InterPro" id="IPR025715">
    <property type="entry name" value="FoP_C"/>
</dbReference>
<evidence type="ECO:0000256" key="2">
    <source>
        <dbReference type="SAM" id="MobiDB-lite"/>
    </source>
</evidence>
<organism evidence="4 5">
    <name type="scientific">Apostasia shenzhenica</name>
    <dbReference type="NCBI Taxonomy" id="1088818"/>
    <lineage>
        <taxon>Eukaryota</taxon>
        <taxon>Viridiplantae</taxon>
        <taxon>Streptophyta</taxon>
        <taxon>Embryophyta</taxon>
        <taxon>Tracheophyta</taxon>
        <taxon>Spermatophyta</taxon>
        <taxon>Magnoliopsida</taxon>
        <taxon>Liliopsida</taxon>
        <taxon>Asparagales</taxon>
        <taxon>Orchidaceae</taxon>
        <taxon>Apostasioideae</taxon>
        <taxon>Apostasia</taxon>
    </lineage>
</organism>
<dbReference type="STRING" id="1088818.A0A2I0B0Y7"/>
<dbReference type="OrthoDB" id="1049195at2759"/>
<evidence type="ECO:0000313" key="4">
    <source>
        <dbReference type="EMBL" id="PKA61439.1"/>
    </source>
</evidence>
<evidence type="ECO:0000256" key="1">
    <source>
        <dbReference type="ARBA" id="ARBA00022884"/>
    </source>
</evidence>
<evidence type="ECO:0000313" key="5">
    <source>
        <dbReference type="Proteomes" id="UP000236161"/>
    </source>
</evidence>
<feature type="domain" description="Chromatin target of PRMT1 protein C-terminal" evidence="3">
    <location>
        <begin position="327"/>
        <end position="403"/>
    </location>
</feature>
<sequence>MDGLMKSRNSSARFRGQGQGRGRGRGRGWDQGRAGIFGGRGAGILRQGLLRVNSRPSSYKIAKASLKSLIYFERVEIQNMVKGILSLEPAVESVDNLSFNRAKGLIWRHDLFEDSMVAAGLGVETGTKLYISNLDFGVSNEDIKGSAEVVYARRSDAIAAVKRYNNVQLDGKPMKIEIIGNNLGLPVTPRVNVVGGAAGRGKRTVVMTKVFAPTSFVGEYDAIPNKQEFVSERDRLGALKSGGTVAILRDITEKALKHYTRILVLDMKGVIQISKTVSVASIKLSHLENRAFLCNMAKEKEKRSNMLLKHPLVRQCGIWPEFGQGAPSSSFNQVAGLKRDGFQRGRGQGRGRGLFGGRRVVLGSRSGSRGGVRGRRRKLPVEKSAEQLDKELEKFRQKKNKTGYFIVFLLLGLRMKWKIGVSFRVQVHWSGLVSF</sequence>
<accession>A0A2I0B0Y7</accession>
<reference evidence="4 5" key="1">
    <citation type="journal article" date="2017" name="Nature">
        <title>The Apostasia genome and the evolution of orchids.</title>
        <authorList>
            <person name="Zhang G.Q."/>
            <person name="Liu K.W."/>
            <person name="Li Z."/>
            <person name="Lohaus R."/>
            <person name="Hsiao Y.Y."/>
            <person name="Niu S.C."/>
            <person name="Wang J.Y."/>
            <person name="Lin Y.C."/>
            <person name="Xu Q."/>
            <person name="Chen L.J."/>
            <person name="Yoshida K."/>
            <person name="Fujiwara S."/>
            <person name="Wang Z.W."/>
            <person name="Zhang Y.Q."/>
            <person name="Mitsuda N."/>
            <person name="Wang M."/>
            <person name="Liu G.H."/>
            <person name="Pecoraro L."/>
            <person name="Huang H.X."/>
            <person name="Xiao X.J."/>
            <person name="Lin M."/>
            <person name="Wu X.Y."/>
            <person name="Wu W.L."/>
            <person name="Chen Y.Y."/>
            <person name="Chang S.B."/>
            <person name="Sakamoto S."/>
            <person name="Ohme-Takagi M."/>
            <person name="Yagi M."/>
            <person name="Zeng S.J."/>
            <person name="Shen C.Y."/>
            <person name="Yeh C.M."/>
            <person name="Luo Y.B."/>
            <person name="Tsai W.C."/>
            <person name="Van de Peer Y."/>
            <person name="Liu Z.J."/>
        </authorList>
    </citation>
    <scope>NUCLEOTIDE SEQUENCE [LARGE SCALE GENOMIC DNA]</scope>
    <source>
        <strain evidence="5">cv. Shenzhen</strain>
        <tissue evidence="4">Stem</tissue>
    </source>
</reference>
<evidence type="ECO:0000259" key="3">
    <source>
        <dbReference type="SMART" id="SM01218"/>
    </source>
</evidence>
<feature type="region of interest" description="Disordered" evidence="2">
    <location>
        <begin position="1"/>
        <end position="30"/>
    </location>
</feature>
<dbReference type="GO" id="GO:0006406">
    <property type="term" value="P:mRNA export from nucleus"/>
    <property type="evidence" value="ECO:0007669"/>
    <property type="project" value="TreeGrafter"/>
</dbReference>
<dbReference type="SMART" id="SM01218">
    <property type="entry name" value="FoP_duplication"/>
    <property type="match status" value="1"/>
</dbReference>
<name>A0A2I0B0Y7_9ASPA</name>
<dbReference type="EMBL" id="KZ451930">
    <property type="protein sequence ID" value="PKA61439.1"/>
    <property type="molecule type" value="Genomic_DNA"/>
</dbReference>
<dbReference type="InterPro" id="IPR035979">
    <property type="entry name" value="RBD_domain_sf"/>
</dbReference>
<dbReference type="PANTHER" id="PTHR19965:SF33">
    <property type="entry name" value="THO COMPLEX SUBUNIT 4D"/>
    <property type="match status" value="1"/>
</dbReference>
<dbReference type="SUPFAM" id="SSF54928">
    <property type="entry name" value="RNA-binding domain, RBD"/>
    <property type="match status" value="1"/>
</dbReference>
<dbReference type="Proteomes" id="UP000236161">
    <property type="component" value="Unassembled WGS sequence"/>
</dbReference>